<evidence type="ECO:0000313" key="2">
    <source>
        <dbReference type="Proteomes" id="UP000789366"/>
    </source>
</evidence>
<accession>A0ACA9N181</accession>
<evidence type="ECO:0000313" key="1">
    <source>
        <dbReference type="EMBL" id="CAG8625081.1"/>
    </source>
</evidence>
<name>A0ACA9N181_9GLOM</name>
<organism evidence="1 2">
    <name type="scientific">Cetraspora pellucida</name>
    <dbReference type="NCBI Taxonomy" id="1433469"/>
    <lineage>
        <taxon>Eukaryota</taxon>
        <taxon>Fungi</taxon>
        <taxon>Fungi incertae sedis</taxon>
        <taxon>Mucoromycota</taxon>
        <taxon>Glomeromycotina</taxon>
        <taxon>Glomeromycetes</taxon>
        <taxon>Diversisporales</taxon>
        <taxon>Gigasporaceae</taxon>
        <taxon>Cetraspora</taxon>
    </lineage>
</organism>
<proteinExistence type="predicted"/>
<protein>
    <submittedName>
        <fullName evidence="1">2117_t:CDS:1</fullName>
    </submittedName>
</protein>
<dbReference type="Proteomes" id="UP000789366">
    <property type="component" value="Unassembled WGS sequence"/>
</dbReference>
<reference evidence="1" key="1">
    <citation type="submission" date="2021-06" db="EMBL/GenBank/DDBJ databases">
        <authorList>
            <person name="Kallberg Y."/>
            <person name="Tangrot J."/>
            <person name="Rosling A."/>
        </authorList>
    </citation>
    <scope>NUCLEOTIDE SEQUENCE</scope>
    <source>
        <strain evidence="1">28 12/20/2015</strain>
    </source>
</reference>
<gene>
    <name evidence="1" type="ORF">SPELUC_LOCUS8014</name>
</gene>
<keyword evidence="2" id="KW-1185">Reference proteome</keyword>
<comment type="caution">
    <text evidence="1">The sequence shown here is derived from an EMBL/GenBank/DDBJ whole genome shotgun (WGS) entry which is preliminary data.</text>
</comment>
<sequence>MTLIPKFMSVLTTDISVKILKSSLMSKLEPCVSSCQLRKYLGITQKSAYYLLDDIRNGLKQSNFIKEMLKDFVELDETYVGGSNTNRHWDKKVPNSQVPNVRQDTLEPLVRANVKGGINHRKKQYAKGKVSVNSAENFNGFLKGGIRTYHWISKKYTQKYTDEFAFRFNTRKYGEQERFEFMLSSIMGKSLGYGELI</sequence>
<dbReference type="EMBL" id="CAJVPW010011369">
    <property type="protein sequence ID" value="CAG8625081.1"/>
    <property type="molecule type" value="Genomic_DNA"/>
</dbReference>